<protein>
    <submittedName>
        <fullName evidence="1">Uncharacterized protein</fullName>
    </submittedName>
</protein>
<dbReference type="Proteomes" id="UP000026961">
    <property type="component" value="Chromosome 9"/>
</dbReference>
<dbReference type="EnsemblPlants" id="OGLUM09G06570.1">
    <property type="protein sequence ID" value="OGLUM09G06570.1"/>
    <property type="gene ID" value="OGLUM09G06570"/>
</dbReference>
<proteinExistence type="predicted"/>
<accession>A0A0E0B1J2</accession>
<evidence type="ECO:0000313" key="1">
    <source>
        <dbReference type="EnsemblPlants" id="OGLUM09G06570.1"/>
    </source>
</evidence>
<keyword evidence="2" id="KW-1185">Reference proteome</keyword>
<dbReference type="AlphaFoldDB" id="A0A0E0B1J2"/>
<name>A0A0E0B1J2_9ORYZ</name>
<organism evidence="1">
    <name type="scientific">Oryza glumipatula</name>
    <dbReference type="NCBI Taxonomy" id="40148"/>
    <lineage>
        <taxon>Eukaryota</taxon>
        <taxon>Viridiplantae</taxon>
        <taxon>Streptophyta</taxon>
        <taxon>Embryophyta</taxon>
        <taxon>Tracheophyta</taxon>
        <taxon>Spermatophyta</taxon>
        <taxon>Magnoliopsida</taxon>
        <taxon>Liliopsida</taxon>
        <taxon>Poales</taxon>
        <taxon>Poaceae</taxon>
        <taxon>BOP clade</taxon>
        <taxon>Oryzoideae</taxon>
        <taxon>Oryzeae</taxon>
        <taxon>Oryzinae</taxon>
        <taxon>Oryza</taxon>
    </lineage>
</organism>
<sequence length="121" mass="13113">MYEALYASAPLANNSAASARPPKERMVGGGDLLCDARVPAGVDLRHLPRPVLPCGRVLACCCSSTIAAATSTSLACPNTKAMTKAWIEKRKGRDKIERYPLILIYPVLTEHRSTVFLMVLI</sequence>
<reference evidence="1" key="2">
    <citation type="submission" date="2018-05" db="EMBL/GenBank/DDBJ databases">
        <title>OgluRS3 (Oryza glumaepatula Reference Sequence Version 3).</title>
        <authorList>
            <person name="Zhang J."/>
            <person name="Kudrna D."/>
            <person name="Lee S."/>
            <person name="Talag J."/>
            <person name="Welchert J."/>
            <person name="Wing R.A."/>
        </authorList>
    </citation>
    <scope>NUCLEOTIDE SEQUENCE [LARGE SCALE GENOMIC DNA]</scope>
</reference>
<reference evidence="1" key="1">
    <citation type="submission" date="2015-04" db="UniProtKB">
        <authorList>
            <consortium name="EnsemblPlants"/>
        </authorList>
    </citation>
    <scope>IDENTIFICATION</scope>
</reference>
<dbReference type="Gramene" id="OGLUM09G06570.1">
    <property type="protein sequence ID" value="OGLUM09G06570.1"/>
    <property type="gene ID" value="OGLUM09G06570"/>
</dbReference>
<evidence type="ECO:0000313" key="2">
    <source>
        <dbReference type="Proteomes" id="UP000026961"/>
    </source>
</evidence>
<dbReference type="HOGENOM" id="CLU_175858_0_0_1"/>